<reference evidence="1" key="1">
    <citation type="submission" date="2020-05" db="EMBL/GenBank/DDBJ databases">
        <title>Large-scale comparative analyses of tick genomes elucidate their genetic diversity and vector capacities.</title>
        <authorList>
            <person name="Jia N."/>
            <person name="Wang J."/>
            <person name="Shi W."/>
            <person name="Du L."/>
            <person name="Sun Y."/>
            <person name="Zhan W."/>
            <person name="Jiang J."/>
            <person name="Wang Q."/>
            <person name="Zhang B."/>
            <person name="Ji P."/>
            <person name="Sakyi L.B."/>
            <person name="Cui X."/>
            <person name="Yuan T."/>
            <person name="Jiang B."/>
            <person name="Yang W."/>
            <person name="Lam T.T.-Y."/>
            <person name="Chang Q."/>
            <person name="Ding S."/>
            <person name="Wang X."/>
            <person name="Zhu J."/>
            <person name="Ruan X."/>
            <person name="Zhao L."/>
            <person name="Wei J."/>
            <person name="Que T."/>
            <person name="Du C."/>
            <person name="Cheng J."/>
            <person name="Dai P."/>
            <person name="Han X."/>
            <person name="Huang E."/>
            <person name="Gao Y."/>
            <person name="Liu J."/>
            <person name="Shao H."/>
            <person name="Ye R."/>
            <person name="Li L."/>
            <person name="Wei W."/>
            <person name="Wang X."/>
            <person name="Wang C."/>
            <person name="Yang T."/>
            <person name="Huo Q."/>
            <person name="Li W."/>
            <person name="Guo W."/>
            <person name="Chen H."/>
            <person name="Zhou L."/>
            <person name="Ni X."/>
            <person name="Tian J."/>
            <person name="Zhou Y."/>
            <person name="Sheng Y."/>
            <person name="Liu T."/>
            <person name="Pan Y."/>
            <person name="Xia L."/>
            <person name="Li J."/>
            <person name="Zhao F."/>
            <person name="Cao W."/>
        </authorList>
    </citation>
    <scope>NUCLEOTIDE SEQUENCE</scope>
    <source>
        <strain evidence="1">Hyas-2018</strain>
    </source>
</reference>
<comment type="caution">
    <text evidence="1">The sequence shown here is derived from an EMBL/GenBank/DDBJ whole genome shotgun (WGS) entry which is preliminary data.</text>
</comment>
<proteinExistence type="predicted"/>
<dbReference type="Proteomes" id="UP000821845">
    <property type="component" value="Chromosome 2"/>
</dbReference>
<gene>
    <name evidence="1" type="ORF">HPB50_016386</name>
</gene>
<evidence type="ECO:0000313" key="2">
    <source>
        <dbReference type="Proteomes" id="UP000821845"/>
    </source>
</evidence>
<sequence length="134" mass="14864">MASRADQQGIHPMAATYYESSRASIVGWKLLRTREQAGENEKAGPTDYCSSSEEAPPRSSTVRAAFFSSSVNYEQPLPLRSPKKKPKPAAAGKPLEHTHKRLPRRPALLARSEKDKKKKHSGSPENDVTTHIWA</sequence>
<dbReference type="EMBL" id="CM023482">
    <property type="protein sequence ID" value="KAH6939163.1"/>
    <property type="molecule type" value="Genomic_DNA"/>
</dbReference>
<keyword evidence="2" id="KW-1185">Reference proteome</keyword>
<accession>A0ACB7SWC3</accession>
<protein>
    <submittedName>
        <fullName evidence="1">Uncharacterized protein</fullName>
    </submittedName>
</protein>
<organism evidence="1 2">
    <name type="scientific">Hyalomma asiaticum</name>
    <name type="common">Tick</name>
    <dbReference type="NCBI Taxonomy" id="266040"/>
    <lineage>
        <taxon>Eukaryota</taxon>
        <taxon>Metazoa</taxon>
        <taxon>Ecdysozoa</taxon>
        <taxon>Arthropoda</taxon>
        <taxon>Chelicerata</taxon>
        <taxon>Arachnida</taxon>
        <taxon>Acari</taxon>
        <taxon>Parasitiformes</taxon>
        <taxon>Ixodida</taxon>
        <taxon>Ixodoidea</taxon>
        <taxon>Ixodidae</taxon>
        <taxon>Hyalomminae</taxon>
        <taxon>Hyalomma</taxon>
    </lineage>
</organism>
<name>A0ACB7SWC3_HYAAI</name>
<evidence type="ECO:0000313" key="1">
    <source>
        <dbReference type="EMBL" id="KAH6939163.1"/>
    </source>
</evidence>